<reference evidence="1 2" key="1">
    <citation type="submission" date="2018-07" db="EMBL/GenBank/DDBJ databases">
        <title>Lottiidibacillus patelloidae gen. nov., sp. nov., isolated from the intestinal tract of a marine limpet and the reclassification of B. taeanensis BH030017T, B. algicola KMM 3737T and B. hwajinpoensis SW-72T as genus Lottiidibacillus.</title>
        <authorList>
            <person name="Liu R."/>
            <person name="Huang Z."/>
        </authorList>
    </citation>
    <scope>NUCLEOTIDE SEQUENCE [LARGE SCALE GENOMIC DNA]</scope>
    <source>
        <strain evidence="1 2">BH030017</strain>
    </source>
</reference>
<evidence type="ECO:0000313" key="1">
    <source>
        <dbReference type="EMBL" id="RBW69458.1"/>
    </source>
</evidence>
<proteinExistence type="predicted"/>
<dbReference type="EMBL" id="QOCW01000010">
    <property type="protein sequence ID" value="RBW69458.1"/>
    <property type="molecule type" value="Genomic_DNA"/>
</dbReference>
<gene>
    <name evidence="1" type="ORF">DS031_11070</name>
</gene>
<evidence type="ECO:0000313" key="2">
    <source>
        <dbReference type="Proteomes" id="UP000253314"/>
    </source>
</evidence>
<keyword evidence="2" id="KW-1185">Reference proteome</keyword>
<keyword evidence="1" id="KW-0167">Capsid protein</keyword>
<protein>
    <submittedName>
        <fullName evidence="1">Spore coat protein CotH</fullName>
    </submittedName>
</protein>
<accession>A0A366XV56</accession>
<keyword evidence="1" id="KW-0946">Virion</keyword>
<dbReference type="InterPro" id="IPR020108">
    <property type="entry name" value="Spore_coat_CotD"/>
</dbReference>
<sequence>MPMWPRPMRPIVHPTRYCTQHHYQHHVVPHMHPTHIQHQYHNIYHHKHYYPVTQSCCSDAVHQHEQCGRPPCC</sequence>
<dbReference type="Pfam" id="PF11122">
    <property type="entry name" value="Spore-coat_CotD"/>
    <property type="match status" value="1"/>
</dbReference>
<organism evidence="1 2">
    <name type="scientific">Bacillus taeanensis</name>
    <dbReference type="NCBI Taxonomy" id="273032"/>
    <lineage>
        <taxon>Bacteria</taxon>
        <taxon>Bacillati</taxon>
        <taxon>Bacillota</taxon>
        <taxon>Bacilli</taxon>
        <taxon>Bacillales</taxon>
        <taxon>Bacillaceae</taxon>
        <taxon>Bacillus</taxon>
    </lineage>
</organism>
<dbReference type="RefSeq" id="WP_113806148.1">
    <property type="nucleotide sequence ID" value="NZ_QOCW01000010.1"/>
</dbReference>
<comment type="caution">
    <text evidence="1">The sequence shown here is derived from an EMBL/GenBank/DDBJ whole genome shotgun (WGS) entry which is preliminary data.</text>
</comment>
<dbReference type="AlphaFoldDB" id="A0A366XV56"/>
<dbReference type="Proteomes" id="UP000253314">
    <property type="component" value="Unassembled WGS sequence"/>
</dbReference>
<name>A0A366XV56_9BACI</name>